<keyword evidence="3" id="KW-1185">Reference proteome</keyword>
<name>A0AAE1E267_9GAST</name>
<dbReference type="AlphaFoldDB" id="A0AAE1E267"/>
<organism evidence="2 3">
    <name type="scientific">Elysia crispata</name>
    <name type="common">lettuce slug</name>
    <dbReference type="NCBI Taxonomy" id="231223"/>
    <lineage>
        <taxon>Eukaryota</taxon>
        <taxon>Metazoa</taxon>
        <taxon>Spiralia</taxon>
        <taxon>Lophotrochozoa</taxon>
        <taxon>Mollusca</taxon>
        <taxon>Gastropoda</taxon>
        <taxon>Heterobranchia</taxon>
        <taxon>Euthyneura</taxon>
        <taxon>Panpulmonata</taxon>
        <taxon>Sacoglossa</taxon>
        <taxon>Placobranchoidea</taxon>
        <taxon>Plakobranchidae</taxon>
        <taxon>Elysia</taxon>
    </lineage>
</organism>
<evidence type="ECO:0000256" key="1">
    <source>
        <dbReference type="SAM" id="MobiDB-lite"/>
    </source>
</evidence>
<comment type="caution">
    <text evidence="2">The sequence shown here is derived from an EMBL/GenBank/DDBJ whole genome shotgun (WGS) entry which is preliminary data.</text>
</comment>
<evidence type="ECO:0000313" key="2">
    <source>
        <dbReference type="EMBL" id="KAK3790093.1"/>
    </source>
</evidence>
<reference evidence="2" key="1">
    <citation type="journal article" date="2023" name="G3 (Bethesda)">
        <title>A reference genome for the long-term kleptoplast-retaining sea slug Elysia crispata morphotype clarki.</title>
        <authorList>
            <person name="Eastman K.E."/>
            <person name="Pendleton A.L."/>
            <person name="Shaikh M.A."/>
            <person name="Suttiyut T."/>
            <person name="Ogas R."/>
            <person name="Tomko P."/>
            <person name="Gavelis G."/>
            <person name="Widhalm J.R."/>
            <person name="Wisecaver J.H."/>
        </authorList>
    </citation>
    <scope>NUCLEOTIDE SEQUENCE</scope>
    <source>
        <strain evidence="2">ECLA1</strain>
    </source>
</reference>
<protein>
    <submittedName>
        <fullName evidence="2">Uncharacterized protein</fullName>
    </submittedName>
</protein>
<sequence length="118" mass="12907">MACKSSVTTLSRCISPDRRNLGIYPGQAFVHRQKPQLRISTDAATFRPRNLAVKFCQVLQLYIGFKCQGLLKGGPNLLTSEIYVIPDVSSDGPVDSENLKTANPVVSQSNSTSHKRAT</sequence>
<dbReference type="Proteomes" id="UP001283361">
    <property type="component" value="Unassembled WGS sequence"/>
</dbReference>
<accession>A0AAE1E267</accession>
<proteinExistence type="predicted"/>
<feature type="compositionally biased region" description="Polar residues" evidence="1">
    <location>
        <begin position="99"/>
        <end position="112"/>
    </location>
</feature>
<gene>
    <name evidence="2" type="ORF">RRG08_030514</name>
</gene>
<feature type="region of interest" description="Disordered" evidence="1">
    <location>
        <begin position="90"/>
        <end position="118"/>
    </location>
</feature>
<evidence type="ECO:0000313" key="3">
    <source>
        <dbReference type="Proteomes" id="UP001283361"/>
    </source>
</evidence>
<dbReference type="EMBL" id="JAWDGP010001578">
    <property type="protein sequence ID" value="KAK3790093.1"/>
    <property type="molecule type" value="Genomic_DNA"/>
</dbReference>